<dbReference type="GO" id="GO:0005741">
    <property type="term" value="C:mitochondrial outer membrane"/>
    <property type="evidence" value="ECO:0007669"/>
    <property type="project" value="TreeGrafter"/>
</dbReference>
<name>A0A1Q5UK87_9EURO</name>
<dbReference type="InterPro" id="IPR051593">
    <property type="entry name" value="Ergosterol_Biosynth_ERG27"/>
</dbReference>
<reference evidence="7 8" key="1">
    <citation type="submission" date="2016-10" db="EMBL/GenBank/DDBJ databases">
        <title>Genome sequence of the ascomycete fungus Penicillium subrubescens.</title>
        <authorList>
            <person name="De Vries R.P."/>
            <person name="Peng M."/>
            <person name="Dilokpimol A."/>
            <person name="Hilden K."/>
            <person name="Makela M.R."/>
            <person name="Grigoriev I."/>
            <person name="Riley R."/>
            <person name="Granchi Z."/>
        </authorList>
    </citation>
    <scope>NUCLEOTIDE SEQUENCE [LARGE SCALE GENOMIC DNA]</scope>
    <source>
        <strain evidence="7 8">CBS 132785</strain>
    </source>
</reference>
<dbReference type="GO" id="GO:0005811">
    <property type="term" value="C:lipid droplet"/>
    <property type="evidence" value="ECO:0007669"/>
    <property type="project" value="TreeGrafter"/>
</dbReference>
<dbReference type="GO" id="GO:0000253">
    <property type="term" value="F:3-beta-hydroxysteroid 3-dehydrogenase (NADP+) activity"/>
    <property type="evidence" value="ECO:0007669"/>
    <property type="project" value="TreeGrafter"/>
</dbReference>
<accession>A0A1Q5UK87</accession>
<dbReference type="OrthoDB" id="9989144at2759"/>
<dbReference type="InterPro" id="IPR036291">
    <property type="entry name" value="NAD(P)-bd_dom_sf"/>
</dbReference>
<keyword evidence="8" id="KW-1185">Reference proteome</keyword>
<keyword evidence="3" id="KW-0752">Steroid biosynthesis</keyword>
<gene>
    <name evidence="7" type="ORF">PENSUB_1601</name>
</gene>
<dbReference type="STRING" id="1316194.A0A1Q5UK87"/>
<evidence type="ECO:0000256" key="2">
    <source>
        <dbReference type="ARBA" id="ARBA00022857"/>
    </source>
</evidence>
<protein>
    <submittedName>
        <fullName evidence="7">3-keto-steroid reductase</fullName>
    </submittedName>
</protein>
<dbReference type="EMBL" id="MNBE01000177">
    <property type="protein sequence ID" value="OKP12869.1"/>
    <property type="molecule type" value="Genomic_DNA"/>
</dbReference>
<keyword evidence="1" id="KW-0444">Lipid biosynthesis</keyword>
<dbReference type="GO" id="GO:0005789">
    <property type="term" value="C:endoplasmic reticulum membrane"/>
    <property type="evidence" value="ECO:0007669"/>
    <property type="project" value="TreeGrafter"/>
</dbReference>
<organism evidence="7 8">
    <name type="scientific">Penicillium subrubescens</name>
    <dbReference type="NCBI Taxonomy" id="1316194"/>
    <lineage>
        <taxon>Eukaryota</taxon>
        <taxon>Fungi</taxon>
        <taxon>Dikarya</taxon>
        <taxon>Ascomycota</taxon>
        <taxon>Pezizomycotina</taxon>
        <taxon>Eurotiomycetes</taxon>
        <taxon>Eurotiomycetidae</taxon>
        <taxon>Eurotiales</taxon>
        <taxon>Aspergillaceae</taxon>
        <taxon>Penicillium</taxon>
    </lineage>
</organism>
<evidence type="ECO:0000313" key="7">
    <source>
        <dbReference type="EMBL" id="OKP12869.1"/>
    </source>
</evidence>
<comment type="similarity">
    <text evidence="6">Belongs to the short-chain dehydrogenases/reductases (SDR) family. ERG27 subfamily.</text>
</comment>
<dbReference type="SUPFAM" id="SSF51735">
    <property type="entry name" value="NAD(P)-binding Rossmann-fold domains"/>
    <property type="match status" value="1"/>
</dbReference>
<dbReference type="AlphaFoldDB" id="A0A1Q5UK87"/>
<keyword evidence="5" id="KW-0443">Lipid metabolism</keyword>
<dbReference type="PANTHER" id="PTHR43647">
    <property type="entry name" value="DEHYDROGENASE"/>
    <property type="match status" value="1"/>
</dbReference>
<evidence type="ECO:0000256" key="6">
    <source>
        <dbReference type="ARBA" id="ARBA00023593"/>
    </source>
</evidence>
<dbReference type="PANTHER" id="PTHR43647:SF1">
    <property type="entry name" value="3-KETO-STEROID REDUCTASE ERG27"/>
    <property type="match status" value="1"/>
</dbReference>
<dbReference type="Gene3D" id="3.40.50.720">
    <property type="entry name" value="NAD(P)-binding Rossmann-like Domain"/>
    <property type="match status" value="1"/>
</dbReference>
<evidence type="ECO:0000256" key="4">
    <source>
        <dbReference type="ARBA" id="ARBA00023002"/>
    </source>
</evidence>
<sequence length="452" mass="49844">MADSKAPREPQELYILVTGANSGLGFSICCRLADEFLSSHHYDDSLTIIFTTRSARKAEDTRRRLEAHLQQSANSTSSNAARVKFVSESVDLNNLLSTRTLARRLLQTVPKLDAIILNAGIGGWHGVNWPEAIWGIITDLIYQVTWPTFKLAHTGVLTDRQTEKEEEPALGNLFCANVFGHYMLAHNVVPLLKKAQSPNGPGRVIWVSSMEGNINFFDINDIQGLYTKAPYESTKALTDLLALTSDLPSTRPWAVDGFLRSDNETEDENHATAELTPTMYLSHPGICATSIMPLPFGLAWCMVAAFWLARMLGSPWHTMSTYLGAWSSVFLALSSQGALDAAESPYRHSGGGRVKWGSSANRLGVASVCSTEIEGWGHGGVVGGPFLDADRNRRRKRGMVDLTREDKENFEELGRQCWKQMEELRIKWDAILDEAEKKKAATTAAAAAETAQ</sequence>
<evidence type="ECO:0000256" key="5">
    <source>
        <dbReference type="ARBA" id="ARBA00023098"/>
    </source>
</evidence>
<dbReference type="Proteomes" id="UP000186955">
    <property type="component" value="Unassembled WGS sequence"/>
</dbReference>
<dbReference type="GO" id="GO:0006696">
    <property type="term" value="P:ergosterol biosynthetic process"/>
    <property type="evidence" value="ECO:0007669"/>
    <property type="project" value="TreeGrafter"/>
</dbReference>
<evidence type="ECO:0000313" key="8">
    <source>
        <dbReference type="Proteomes" id="UP000186955"/>
    </source>
</evidence>
<keyword evidence="4" id="KW-0560">Oxidoreductase</keyword>
<proteinExistence type="inferred from homology"/>
<evidence type="ECO:0000256" key="1">
    <source>
        <dbReference type="ARBA" id="ARBA00022516"/>
    </source>
</evidence>
<evidence type="ECO:0000256" key="3">
    <source>
        <dbReference type="ARBA" id="ARBA00022955"/>
    </source>
</evidence>
<keyword evidence="2" id="KW-0521">NADP</keyword>
<comment type="caution">
    <text evidence="7">The sequence shown here is derived from an EMBL/GenBank/DDBJ whole genome shotgun (WGS) entry which is preliminary data.</text>
</comment>